<sequence length="77" mass="8952">MINEEDKEIIKRFGMHLAKLRNEKDLSQRQLSHRCRVDYSKIGAMERGEVNVTLITITELAKGLDIPPKELLNFDLE</sequence>
<dbReference type="Gene3D" id="1.10.260.40">
    <property type="entry name" value="lambda repressor-like DNA-binding domains"/>
    <property type="match status" value="1"/>
</dbReference>
<dbReference type="EMBL" id="FRBL01000007">
    <property type="protein sequence ID" value="SHM26805.1"/>
    <property type="molecule type" value="Genomic_DNA"/>
</dbReference>
<evidence type="ECO:0000313" key="2">
    <source>
        <dbReference type="EMBL" id="SHM26805.1"/>
    </source>
</evidence>
<dbReference type="CDD" id="cd00093">
    <property type="entry name" value="HTH_XRE"/>
    <property type="match status" value="1"/>
</dbReference>
<dbReference type="Proteomes" id="UP000184420">
    <property type="component" value="Unassembled WGS sequence"/>
</dbReference>
<dbReference type="OrthoDB" id="769934at2"/>
<feature type="domain" description="HTH cro/C1-type" evidence="1">
    <location>
        <begin position="17"/>
        <end position="71"/>
    </location>
</feature>
<gene>
    <name evidence="2" type="ORF">SAMN05444266_107203</name>
</gene>
<dbReference type="GO" id="GO:0003677">
    <property type="term" value="F:DNA binding"/>
    <property type="evidence" value="ECO:0007669"/>
    <property type="project" value="InterPro"/>
</dbReference>
<dbReference type="RefSeq" id="WP_073084195.1">
    <property type="nucleotide sequence ID" value="NZ_FRBL01000007.1"/>
</dbReference>
<evidence type="ECO:0000259" key="1">
    <source>
        <dbReference type="PROSITE" id="PS50943"/>
    </source>
</evidence>
<dbReference type="SUPFAM" id="SSF47413">
    <property type="entry name" value="lambda repressor-like DNA-binding domains"/>
    <property type="match status" value="1"/>
</dbReference>
<name>A0A1M7HE91_9BACT</name>
<evidence type="ECO:0000313" key="3">
    <source>
        <dbReference type="Proteomes" id="UP000184420"/>
    </source>
</evidence>
<protein>
    <submittedName>
        <fullName evidence="2">Transcriptional regulator, XRE family</fullName>
    </submittedName>
</protein>
<reference evidence="2 3" key="1">
    <citation type="submission" date="2016-11" db="EMBL/GenBank/DDBJ databases">
        <authorList>
            <person name="Jaros S."/>
            <person name="Januszkiewicz K."/>
            <person name="Wedrychowicz H."/>
        </authorList>
    </citation>
    <scope>NUCLEOTIDE SEQUENCE [LARGE SCALE GENOMIC DNA]</scope>
    <source>
        <strain evidence="2 3">DSM 27406</strain>
    </source>
</reference>
<dbReference type="SMART" id="SM00530">
    <property type="entry name" value="HTH_XRE"/>
    <property type="match status" value="1"/>
</dbReference>
<dbReference type="AlphaFoldDB" id="A0A1M7HE91"/>
<dbReference type="InterPro" id="IPR001387">
    <property type="entry name" value="Cro/C1-type_HTH"/>
</dbReference>
<organism evidence="2 3">
    <name type="scientific">Chitinophaga jiangningensis</name>
    <dbReference type="NCBI Taxonomy" id="1419482"/>
    <lineage>
        <taxon>Bacteria</taxon>
        <taxon>Pseudomonadati</taxon>
        <taxon>Bacteroidota</taxon>
        <taxon>Chitinophagia</taxon>
        <taxon>Chitinophagales</taxon>
        <taxon>Chitinophagaceae</taxon>
        <taxon>Chitinophaga</taxon>
    </lineage>
</organism>
<dbReference type="Pfam" id="PF01381">
    <property type="entry name" value="HTH_3"/>
    <property type="match status" value="1"/>
</dbReference>
<dbReference type="PROSITE" id="PS50943">
    <property type="entry name" value="HTH_CROC1"/>
    <property type="match status" value="1"/>
</dbReference>
<accession>A0A1M7HE91</accession>
<proteinExistence type="predicted"/>
<dbReference type="STRING" id="1419482.SAMN05444266_107203"/>
<dbReference type="InterPro" id="IPR010982">
    <property type="entry name" value="Lambda_DNA-bd_dom_sf"/>
</dbReference>
<keyword evidence="3" id="KW-1185">Reference proteome</keyword>